<dbReference type="EMBL" id="ML210230">
    <property type="protein sequence ID" value="TFK22865.1"/>
    <property type="molecule type" value="Genomic_DNA"/>
</dbReference>
<proteinExistence type="predicted"/>
<dbReference type="STRING" id="230819.A0A5C3KRP6"/>
<evidence type="ECO:0000313" key="2">
    <source>
        <dbReference type="Proteomes" id="UP000307440"/>
    </source>
</evidence>
<gene>
    <name evidence="1" type="ORF">FA15DRAFT_705954</name>
</gene>
<reference evidence="1 2" key="1">
    <citation type="journal article" date="2019" name="Nat. Ecol. Evol.">
        <title>Megaphylogeny resolves global patterns of mushroom evolution.</title>
        <authorList>
            <person name="Varga T."/>
            <person name="Krizsan K."/>
            <person name="Foldi C."/>
            <person name="Dima B."/>
            <person name="Sanchez-Garcia M."/>
            <person name="Sanchez-Ramirez S."/>
            <person name="Szollosi G.J."/>
            <person name="Szarkandi J.G."/>
            <person name="Papp V."/>
            <person name="Albert L."/>
            <person name="Andreopoulos W."/>
            <person name="Angelini C."/>
            <person name="Antonin V."/>
            <person name="Barry K.W."/>
            <person name="Bougher N.L."/>
            <person name="Buchanan P."/>
            <person name="Buyck B."/>
            <person name="Bense V."/>
            <person name="Catcheside P."/>
            <person name="Chovatia M."/>
            <person name="Cooper J."/>
            <person name="Damon W."/>
            <person name="Desjardin D."/>
            <person name="Finy P."/>
            <person name="Geml J."/>
            <person name="Haridas S."/>
            <person name="Hughes K."/>
            <person name="Justo A."/>
            <person name="Karasinski D."/>
            <person name="Kautmanova I."/>
            <person name="Kiss B."/>
            <person name="Kocsube S."/>
            <person name="Kotiranta H."/>
            <person name="LaButti K.M."/>
            <person name="Lechner B.E."/>
            <person name="Liimatainen K."/>
            <person name="Lipzen A."/>
            <person name="Lukacs Z."/>
            <person name="Mihaltcheva S."/>
            <person name="Morgado L.N."/>
            <person name="Niskanen T."/>
            <person name="Noordeloos M.E."/>
            <person name="Ohm R.A."/>
            <person name="Ortiz-Santana B."/>
            <person name="Ovrebo C."/>
            <person name="Racz N."/>
            <person name="Riley R."/>
            <person name="Savchenko A."/>
            <person name="Shiryaev A."/>
            <person name="Soop K."/>
            <person name="Spirin V."/>
            <person name="Szebenyi C."/>
            <person name="Tomsovsky M."/>
            <person name="Tulloss R.E."/>
            <person name="Uehling J."/>
            <person name="Grigoriev I.V."/>
            <person name="Vagvolgyi C."/>
            <person name="Papp T."/>
            <person name="Martin F.M."/>
            <person name="Miettinen O."/>
            <person name="Hibbett D.S."/>
            <person name="Nagy L.G."/>
        </authorList>
    </citation>
    <scope>NUCLEOTIDE SEQUENCE [LARGE SCALE GENOMIC DNA]</scope>
    <source>
        <strain evidence="1 2">CBS 121175</strain>
    </source>
</reference>
<dbReference type="AlphaFoldDB" id="A0A5C3KRP6"/>
<organism evidence="1 2">
    <name type="scientific">Coprinopsis marcescibilis</name>
    <name type="common">Agaric fungus</name>
    <name type="synonym">Psathyrella marcescibilis</name>
    <dbReference type="NCBI Taxonomy" id="230819"/>
    <lineage>
        <taxon>Eukaryota</taxon>
        <taxon>Fungi</taxon>
        <taxon>Dikarya</taxon>
        <taxon>Basidiomycota</taxon>
        <taxon>Agaricomycotina</taxon>
        <taxon>Agaricomycetes</taxon>
        <taxon>Agaricomycetidae</taxon>
        <taxon>Agaricales</taxon>
        <taxon>Agaricineae</taxon>
        <taxon>Psathyrellaceae</taxon>
        <taxon>Coprinopsis</taxon>
    </lineage>
</organism>
<accession>A0A5C3KRP6</accession>
<keyword evidence="2" id="KW-1185">Reference proteome</keyword>
<dbReference type="Proteomes" id="UP000307440">
    <property type="component" value="Unassembled WGS sequence"/>
</dbReference>
<name>A0A5C3KRP6_COPMA</name>
<dbReference type="OrthoDB" id="3239511at2759"/>
<protein>
    <submittedName>
        <fullName evidence="1">Uncharacterized protein</fullName>
    </submittedName>
</protein>
<evidence type="ECO:0000313" key="1">
    <source>
        <dbReference type="EMBL" id="TFK22865.1"/>
    </source>
</evidence>
<sequence>MFRDIRRKGATVNGNCKTFERAHRPVRLNYQLRTNFKDVYTQLYRMNSESTSALEIRNGIKVLDELRALREEAELDGDNAENDCTVPDYPHISFGSRERSPRTISTVIADCPDKFKSAFQNLHRKIADHLIATGAAQEYIRLLPMAHEIREYRLVRAEYESYDDWALRTDLIRANAMFHRQEQYDCLIYQVSDNTVSLGRLLLAFIVVFNGVTEHLALITPLDLHPSVTNRARDSDFNLVRVQQRQLSDSIVIHAGSIL</sequence>